<keyword evidence="1" id="KW-0812">Transmembrane</keyword>
<sequence>MMDLKDLLLTPIYLIMIYAIAYASRNKFTTPKTKKYFIPALTVKIFGAIALGLVYQFYYHGGDTFRFFIESEKIYNPLLDSPKIGIKLLLATGEFDPETYQYASTMRWYTAQNNQLIVKACAFFSLFCFRTYAVIAIIFASICFTGVWALYTTLLKIFPKYYNQLAVGVFFVPSAFFWASGIMKDTVCLAMLGWAFWAFYQGFVEKKNILLSILVLSLALFIIKVVKIYILLCFVPAAGLWIFMENSKRIKSKALRLIATPLLIAIGLVGGYFGSTYLTSDDDKYSVDNIAETAAVTSDYLDRRTDKIAGTGRRTGSSYNVGKLDGSTASMIAAAPQAIFVSLYRPFLFEVRNPVMLLSALESTWFLWITLMMIRKKGLTKIIQLITKTPLLTFCLVFSLMFALGVGLTSGNFGTLVRYKTPMLPFFVSMLLLLRAYSKIPKSKNSGRVLASKYQVRG</sequence>
<evidence type="ECO:0000256" key="1">
    <source>
        <dbReference type="SAM" id="Phobius"/>
    </source>
</evidence>
<proteinExistence type="predicted"/>
<feature type="transmembrane region" description="Helical" evidence="1">
    <location>
        <begin position="254"/>
        <end position="273"/>
    </location>
</feature>
<gene>
    <name evidence="2" type="ORF">EFA69_07115</name>
</gene>
<evidence type="ECO:0000313" key="3">
    <source>
        <dbReference type="Proteomes" id="UP000271010"/>
    </source>
</evidence>
<keyword evidence="1" id="KW-1133">Transmembrane helix</keyword>
<feature type="transmembrane region" description="Helical" evidence="1">
    <location>
        <begin position="386"/>
        <end position="409"/>
    </location>
</feature>
<feature type="transmembrane region" description="Helical" evidence="1">
    <location>
        <begin position="116"/>
        <end position="149"/>
    </location>
</feature>
<protein>
    <recommendedName>
        <fullName evidence="4">Glycosyltransferase RgtA/B/C/D-like domain-containing protein</fullName>
    </recommendedName>
</protein>
<feature type="transmembrane region" description="Helical" evidence="1">
    <location>
        <begin position="209"/>
        <end position="242"/>
    </location>
</feature>
<organism evidence="2 3">
    <name type="scientific">Rufibacter immobilis</name>
    <dbReference type="NCBI Taxonomy" id="1348778"/>
    <lineage>
        <taxon>Bacteria</taxon>
        <taxon>Pseudomonadati</taxon>
        <taxon>Bacteroidota</taxon>
        <taxon>Cytophagia</taxon>
        <taxon>Cytophagales</taxon>
        <taxon>Hymenobacteraceae</taxon>
        <taxon>Rufibacter</taxon>
    </lineage>
</organism>
<feature type="transmembrane region" description="Helical" evidence="1">
    <location>
        <begin position="186"/>
        <end position="203"/>
    </location>
</feature>
<reference evidence="2 3" key="1">
    <citation type="submission" date="2018-11" db="EMBL/GenBank/DDBJ databases">
        <title>Rufibacter latericius sp. nov., isolated from water in Baiyang Lake.</title>
        <authorList>
            <person name="Yang Y."/>
        </authorList>
    </citation>
    <scope>NUCLEOTIDE SEQUENCE [LARGE SCALE GENOMIC DNA]</scope>
    <source>
        <strain evidence="2 3">MCC P1</strain>
    </source>
</reference>
<comment type="caution">
    <text evidence="2">The sequence shown here is derived from an EMBL/GenBank/DDBJ whole genome shotgun (WGS) entry which is preliminary data.</text>
</comment>
<name>A0A3M9N0F0_9BACT</name>
<dbReference type="AlphaFoldDB" id="A0A3M9N0F0"/>
<keyword evidence="1" id="KW-0472">Membrane</keyword>
<dbReference type="RefSeq" id="WP_123132410.1">
    <property type="nucleotide sequence ID" value="NZ_RJJE01000007.1"/>
</dbReference>
<keyword evidence="3" id="KW-1185">Reference proteome</keyword>
<dbReference type="Proteomes" id="UP000271010">
    <property type="component" value="Unassembled WGS sequence"/>
</dbReference>
<feature type="transmembrane region" description="Helical" evidence="1">
    <location>
        <begin position="355"/>
        <end position="374"/>
    </location>
</feature>
<dbReference type="OrthoDB" id="3862418at2"/>
<evidence type="ECO:0000313" key="2">
    <source>
        <dbReference type="EMBL" id="RNI30867.1"/>
    </source>
</evidence>
<feature type="transmembrane region" description="Helical" evidence="1">
    <location>
        <begin position="7"/>
        <end position="24"/>
    </location>
</feature>
<feature type="transmembrane region" description="Helical" evidence="1">
    <location>
        <begin position="36"/>
        <end position="58"/>
    </location>
</feature>
<accession>A0A3M9N0F0</accession>
<evidence type="ECO:0008006" key="4">
    <source>
        <dbReference type="Google" id="ProtNLM"/>
    </source>
</evidence>
<dbReference type="EMBL" id="RJJE01000007">
    <property type="protein sequence ID" value="RNI30867.1"/>
    <property type="molecule type" value="Genomic_DNA"/>
</dbReference>